<dbReference type="PROSITE" id="PS50937">
    <property type="entry name" value="HTH_MERR_2"/>
    <property type="match status" value="1"/>
</dbReference>
<dbReference type="PANTHER" id="PTHR30204:SF69">
    <property type="entry name" value="MERR-FAMILY TRANSCRIPTIONAL REGULATOR"/>
    <property type="match status" value="1"/>
</dbReference>
<feature type="coiled-coil region" evidence="5">
    <location>
        <begin position="83"/>
        <end position="110"/>
    </location>
</feature>
<protein>
    <submittedName>
        <fullName evidence="7">Helix-turn-helix domain-containing protein</fullName>
    </submittedName>
</protein>
<evidence type="ECO:0000313" key="7">
    <source>
        <dbReference type="EMBL" id="MDT8974917.1"/>
    </source>
</evidence>
<keyword evidence="3" id="KW-0238">DNA-binding</keyword>
<dbReference type="InterPro" id="IPR011256">
    <property type="entry name" value="Reg_factor_effector_dom_sf"/>
</dbReference>
<sequence>MTKLSIGRMAELNHTSVQTLRYYDKLGLLKPEFIEESSGYRYYAIKQCARLDMINYMKYLGMSLYSIKAWLDHEEVESIPAMLRKQAALIEQKMNELEQMRKAVNVSINNYETYIQTPKDGHIVLEHISARKIFCYDSGINIYENTLESYEYILRELRTQAIVNHLPMAYFCNVGSMIRKDRLKRGEFVSTEIFLFVDDDFAMQEGVEWIPEHDYLCIYCSSFFDEQECANKLLAYVRELDYDIIGDYICEVVVELPVFHHEERNMFMKLQIPVQKGLTL</sequence>
<keyword evidence="5" id="KW-0175">Coiled coil</keyword>
<dbReference type="GO" id="GO:0003677">
    <property type="term" value="F:DNA binding"/>
    <property type="evidence" value="ECO:0007669"/>
    <property type="project" value="UniProtKB-KW"/>
</dbReference>
<dbReference type="EMBL" id="JAVYAA010000001">
    <property type="protein sequence ID" value="MDT8974917.1"/>
    <property type="molecule type" value="Genomic_DNA"/>
</dbReference>
<evidence type="ECO:0000256" key="2">
    <source>
        <dbReference type="ARBA" id="ARBA00023015"/>
    </source>
</evidence>
<comment type="caution">
    <text evidence="7">The sequence shown here is derived from an EMBL/GenBank/DDBJ whole genome shotgun (WGS) entry which is preliminary data.</text>
</comment>
<dbReference type="GO" id="GO:0003700">
    <property type="term" value="F:DNA-binding transcription factor activity"/>
    <property type="evidence" value="ECO:0007669"/>
    <property type="project" value="InterPro"/>
</dbReference>
<keyword evidence="1" id="KW-0678">Repressor</keyword>
<dbReference type="InterPro" id="IPR047057">
    <property type="entry name" value="MerR_fam"/>
</dbReference>
<dbReference type="SUPFAM" id="SSF46955">
    <property type="entry name" value="Putative DNA-binding domain"/>
    <property type="match status" value="1"/>
</dbReference>
<dbReference type="InterPro" id="IPR000551">
    <property type="entry name" value="MerR-type_HTH_dom"/>
</dbReference>
<dbReference type="Pfam" id="PF13411">
    <property type="entry name" value="MerR_1"/>
    <property type="match status" value="1"/>
</dbReference>
<organism evidence="7 8">
    <name type="scientific">Paenibacillus suaedae</name>
    <dbReference type="NCBI Taxonomy" id="3077233"/>
    <lineage>
        <taxon>Bacteria</taxon>
        <taxon>Bacillati</taxon>
        <taxon>Bacillota</taxon>
        <taxon>Bacilli</taxon>
        <taxon>Bacillales</taxon>
        <taxon>Paenibacillaceae</taxon>
        <taxon>Paenibacillus</taxon>
    </lineage>
</organism>
<dbReference type="Gene3D" id="1.10.1660.10">
    <property type="match status" value="1"/>
</dbReference>
<dbReference type="RefSeq" id="WP_315742699.1">
    <property type="nucleotide sequence ID" value="NZ_JAVYAA010000001.1"/>
</dbReference>
<evidence type="ECO:0000313" key="8">
    <source>
        <dbReference type="Proteomes" id="UP001250538"/>
    </source>
</evidence>
<evidence type="ECO:0000256" key="4">
    <source>
        <dbReference type="ARBA" id="ARBA00023163"/>
    </source>
</evidence>
<dbReference type="CDD" id="cd01107">
    <property type="entry name" value="HTH_BmrR"/>
    <property type="match status" value="1"/>
</dbReference>
<dbReference type="Proteomes" id="UP001250538">
    <property type="component" value="Unassembled WGS sequence"/>
</dbReference>
<dbReference type="SUPFAM" id="SSF55136">
    <property type="entry name" value="Probable bacterial effector-binding domain"/>
    <property type="match status" value="1"/>
</dbReference>
<evidence type="ECO:0000256" key="3">
    <source>
        <dbReference type="ARBA" id="ARBA00023125"/>
    </source>
</evidence>
<proteinExistence type="predicted"/>
<keyword evidence="8" id="KW-1185">Reference proteome</keyword>
<evidence type="ECO:0000259" key="6">
    <source>
        <dbReference type="PROSITE" id="PS50937"/>
    </source>
</evidence>
<accession>A0AAJ2JVA5</accession>
<name>A0AAJ2JVA5_9BACL</name>
<feature type="domain" description="HTH merR-type" evidence="6">
    <location>
        <begin position="3"/>
        <end position="73"/>
    </location>
</feature>
<gene>
    <name evidence="7" type="ORF">RQP50_01505</name>
</gene>
<dbReference type="InterPro" id="IPR009061">
    <property type="entry name" value="DNA-bd_dom_put_sf"/>
</dbReference>
<reference evidence="8" key="1">
    <citation type="submission" date="2023-09" db="EMBL/GenBank/DDBJ databases">
        <title>Paenibacillus sp. chi10 Genome sequencing and assembly.</title>
        <authorList>
            <person name="Kim I."/>
        </authorList>
    </citation>
    <scope>NUCLEOTIDE SEQUENCE [LARGE SCALE GENOMIC DNA]</scope>
    <source>
        <strain evidence="8">chi10</strain>
    </source>
</reference>
<dbReference type="PANTHER" id="PTHR30204">
    <property type="entry name" value="REDOX-CYCLING DRUG-SENSING TRANSCRIPTIONAL ACTIVATOR SOXR"/>
    <property type="match status" value="1"/>
</dbReference>
<evidence type="ECO:0000256" key="1">
    <source>
        <dbReference type="ARBA" id="ARBA00022491"/>
    </source>
</evidence>
<keyword evidence="2" id="KW-0805">Transcription regulation</keyword>
<keyword evidence="4" id="KW-0804">Transcription</keyword>
<evidence type="ECO:0000256" key="5">
    <source>
        <dbReference type="SAM" id="Coils"/>
    </source>
</evidence>
<dbReference type="SMART" id="SM00422">
    <property type="entry name" value="HTH_MERR"/>
    <property type="match status" value="1"/>
</dbReference>
<dbReference type="AlphaFoldDB" id="A0AAJ2JVA5"/>